<dbReference type="EMBL" id="MSFO01000006">
    <property type="protein sequence ID" value="PLB47176.1"/>
    <property type="molecule type" value="Genomic_DNA"/>
</dbReference>
<dbReference type="VEuPathDB" id="FungiDB:P170DRAFT_428392"/>
<accession>A0A2I2G2S9</accession>
<evidence type="ECO:0000256" key="2">
    <source>
        <dbReference type="SAM" id="SignalP"/>
    </source>
</evidence>
<dbReference type="GeneID" id="36555536"/>
<protein>
    <submittedName>
        <fullName evidence="3">Uncharacterized protein</fullName>
    </submittedName>
</protein>
<evidence type="ECO:0000313" key="4">
    <source>
        <dbReference type="Proteomes" id="UP000234275"/>
    </source>
</evidence>
<evidence type="ECO:0000313" key="3">
    <source>
        <dbReference type="EMBL" id="PLB47176.1"/>
    </source>
</evidence>
<feature type="signal peptide" evidence="2">
    <location>
        <begin position="1"/>
        <end position="26"/>
    </location>
</feature>
<organism evidence="3 4">
    <name type="scientific">Aspergillus steynii IBT 23096</name>
    <dbReference type="NCBI Taxonomy" id="1392250"/>
    <lineage>
        <taxon>Eukaryota</taxon>
        <taxon>Fungi</taxon>
        <taxon>Dikarya</taxon>
        <taxon>Ascomycota</taxon>
        <taxon>Pezizomycotina</taxon>
        <taxon>Eurotiomycetes</taxon>
        <taxon>Eurotiomycetidae</taxon>
        <taxon>Eurotiales</taxon>
        <taxon>Aspergillaceae</taxon>
        <taxon>Aspergillus</taxon>
        <taxon>Aspergillus subgen. Circumdati</taxon>
    </lineage>
</organism>
<sequence>MRSAIAISPVAALLATLLLLLRVTSAVPVTTEIAVRAPTPTEKEVISVSFYVDKIKEMNLVSGKTCLFYFRLNGAEGEDTARNWYRKYGPAEKGSLSPGSKKKDPVTYMDAAPSLFSYRLSMPAMVSTPPNMKNDKTAGDKITSRWIANGLVSQAVAESCEGDAYFFTPEGTDWTEVYPYKASQTNFWWDFEWPALLKNSKVNNVYQIDPTKATEVPKEPISTKGKVANQEYQPDKNRPLATGWEYDPNKAETGA</sequence>
<keyword evidence="4" id="KW-1185">Reference proteome</keyword>
<comment type="caution">
    <text evidence="3">The sequence shown here is derived from an EMBL/GenBank/DDBJ whole genome shotgun (WGS) entry which is preliminary data.</text>
</comment>
<dbReference type="OrthoDB" id="73875at2759"/>
<proteinExistence type="predicted"/>
<dbReference type="RefSeq" id="XP_024702478.1">
    <property type="nucleotide sequence ID" value="XM_024847837.1"/>
</dbReference>
<reference evidence="3 4" key="1">
    <citation type="submission" date="2016-12" db="EMBL/GenBank/DDBJ databases">
        <title>The genomes of Aspergillus section Nigri reveals drivers in fungal speciation.</title>
        <authorList>
            <consortium name="DOE Joint Genome Institute"/>
            <person name="Vesth T.C."/>
            <person name="Nybo J."/>
            <person name="Theobald S."/>
            <person name="Brandl J."/>
            <person name="Frisvad J.C."/>
            <person name="Nielsen K.F."/>
            <person name="Lyhne E.K."/>
            <person name="Kogle M.E."/>
            <person name="Kuo A."/>
            <person name="Riley R."/>
            <person name="Clum A."/>
            <person name="Nolan M."/>
            <person name="Lipzen A."/>
            <person name="Salamov A."/>
            <person name="Henrissat B."/>
            <person name="Wiebenga A."/>
            <person name="De Vries R.P."/>
            <person name="Grigoriev I.V."/>
            <person name="Mortensen U.H."/>
            <person name="Andersen M.R."/>
            <person name="Baker S.E."/>
        </authorList>
    </citation>
    <scope>NUCLEOTIDE SEQUENCE [LARGE SCALE GENOMIC DNA]</scope>
    <source>
        <strain evidence="3 4">IBT 23096</strain>
    </source>
</reference>
<feature type="region of interest" description="Disordered" evidence="1">
    <location>
        <begin position="216"/>
        <end position="255"/>
    </location>
</feature>
<dbReference type="Proteomes" id="UP000234275">
    <property type="component" value="Unassembled WGS sequence"/>
</dbReference>
<gene>
    <name evidence="3" type="ORF">P170DRAFT_428392</name>
</gene>
<name>A0A2I2G2S9_9EURO</name>
<keyword evidence="2" id="KW-0732">Signal</keyword>
<dbReference type="AlphaFoldDB" id="A0A2I2G2S9"/>
<feature type="chain" id="PRO_5014172600" evidence="2">
    <location>
        <begin position="27"/>
        <end position="255"/>
    </location>
</feature>
<evidence type="ECO:0000256" key="1">
    <source>
        <dbReference type="SAM" id="MobiDB-lite"/>
    </source>
</evidence>